<accession>A0A132NRS3</accession>
<dbReference type="VEuPathDB" id="GiardiaDB:QR46_3259"/>
<protein>
    <submittedName>
        <fullName evidence="2">Dynein/ 70 kd intermediate chain/ flagellar outer arm</fullName>
    </submittedName>
</protein>
<keyword evidence="2" id="KW-0282">Flagellum</keyword>
<evidence type="ECO:0000313" key="3">
    <source>
        <dbReference type="Proteomes" id="UP000070089"/>
    </source>
</evidence>
<organism evidence="2 3">
    <name type="scientific">Giardia duodenalis assemblage B</name>
    <dbReference type="NCBI Taxonomy" id="1394984"/>
    <lineage>
        <taxon>Eukaryota</taxon>
        <taxon>Metamonada</taxon>
        <taxon>Diplomonadida</taxon>
        <taxon>Hexamitidae</taxon>
        <taxon>Giardiinae</taxon>
        <taxon>Giardia</taxon>
    </lineage>
</organism>
<proteinExistence type="predicted"/>
<dbReference type="AlphaFoldDB" id="A0A132NRS3"/>
<dbReference type="Proteomes" id="UP000070089">
    <property type="component" value="Unassembled WGS sequence"/>
</dbReference>
<gene>
    <name evidence="2" type="ORF">QR46_3259</name>
</gene>
<evidence type="ECO:0000256" key="1">
    <source>
        <dbReference type="SAM" id="MobiDB-lite"/>
    </source>
</evidence>
<reference evidence="2 3" key="1">
    <citation type="journal article" date="2015" name="Mol. Biochem. Parasitol.">
        <title>Identification of polymorphic genes for use in assemblage B genotyping assays through comparative genomics of multiple assemblage B Giardia duodenalis isolates.</title>
        <authorList>
            <person name="Wielinga C."/>
            <person name="Thompson R.C."/>
            <person name="Monis P."/>
            <person name="Ryan U."/>
        </authorList>
    </citation>
    <scope>NUCLEOTIDE SEQUENCE [LARGE SCALE GENOMIC DNA]</scope>
    <source>
        <strain evidence="2 3">BAH15c1</strain>
    </source>
</reference>
<keyword evidence="2" id="KW-0969">Cilium</keyword>
<comment type="caution">
    <text evidence="2">The sequence shown here is derived from an EMBL/GenBank/DDBJ whole genome shotgun (WGS) entry which is preliminary data.</text>
</comment>
<sequence>MLASLMSDNFPCNRFHFGDDAGVFDPHYPYNEKEDDSWGIHWYSAWKQHDDLSFESETPGSDDGKRDGSLSLLGQDESAIPGNS</sequence>
<dbReference type="EMBL" id="JXTI01000101">
    <property type="protein sequence ID" value="KWX12746.1"/>
    <property type="molecule type" value="Genomic_DNA"/>
</dbReference>
<keyword evidence="2" id="KW-0966">Cell projection</keyword>
<feature type="region of interest" description="Disordered" evidence="1">
    <location>
        <begin position="53"/>
        <end position="84"/>
    </location>
</feature>
<evidence type="ECO:0000313" key="2">
    <source>
        <dbReference type="EMBL" id="KWX12746.1"/>
    </source>
</evidence>
<name>A0A132NRS3_GIAIN</name>